<sequence length="144" mass="16289">MVELTVGDINRRYCSQICRSMLSYTWKSTPLWNLLKDRGIFQLKPRCDAGAEPNHTTSIPNIATKTMELKLLSLKDMKLLDNVLEAEINTSCCCHQNELTSSTRLSISEKTSDTHIGASKLVVTRGAEAAIKRYQKLRRCKQVD</sequence>
<protein>
    <submittedName>
        <fullName evidence="1">Uncharacterized protein</fullName>
    </submittedName>
</protein>
<evidence type="ECO:0000313" key="1">
    <source>
        <dbReference type="EMBL" id="CAI8604734.1"/>
    </source>
</evidence>
<dbReference type="Proteomes" id="UP001157006">
    <property type="component" value="Chromosome 3"/>
</dbReference>
<name>A0AAV1A6B0_VICFA</name>
<accession>A0AAV1A6B0</accession>
<gene>
    <name evidence="1" type="ORF">VFH_III147960</name>
</gene>
<reference evidence="1 2" key="1">
    <citation type="submission" date="2023-01" db="EMBL/GenBank/DDBJ databases">
        <authorList>
            <person name="Kreplak J."/>
        </authorList>
    </citation>
    <scope>NUCLEOTIDE SEQUENCE [LARGE SCALE GENOMIC DNA]</scope>
</reference>
<proteinExistence type="predicted"/>
<dbReference type="EMBL" id="OX451738">
    <property type="protein sequence ID" value="CAI8604734.1"/>
    <property type="molecule type" value="Genomic_DNA"/>
</dbReference>
<evidence type="ECO:0000313" key="2">
    <source>
        <dbReference type="Proteomes" id="UP001157006"/>
    </source>
</evidence>
<keyword evidence="2" id="KW-1185">Reference proteome</keyword>
<dbReference type="AlphaFoldDB" id="A0AAV1A6B0"/>
<organism evidence="1 2">
    <name type="scientific">Vicia faba</name>
    <name type="common">Broad bean</name>
    <name type="synonym">Faba vulgaris</name>
    <dbReference type="NCBI Taxonomy" id="3906"/>
    <lineage>
        <taxon>Eukaryota</taxon>
        <taxon>Viridiplantae</taxon>
        <taxon>Streptophyta</taxon>
        <taxon>Embryophyta</taxon>
        <taxon>Tracheophyta</taxon>
        <taxon>Spermatophyta</taxon>
        <taxon>Magnoliopsida</taxon>
        <taxon>eudicotyledons</taxon>
        <taxon>Gunneridae</taxon>
        <taxon>Pentapetalae</taxon>
        <taxon>rosids</taxon>
        <taxon>fabids</taxon>
        <taxon>Fabales</taxon>
        <taxon>Fabaceae</taxon>
        <taxon>Papilionoideae</taxon>
        <taxon>50 kb inversion clade</taxon>
        <taxon>NPAAA clade</taxon>
        <taxon>Hologalegina</taxon>
        <taxon>IRL clade</taxon>
        <taxon>Fabeae</taxon>
        <taxon>Vicia</taxon>
    </lineage>
</organism>